<sequence>MNIGQKFKHYSMVGIANTLLHFAVLAGLVTVAKWPVWAANLLAFLAATGFGFWINAKWTFRQVPKKKTYLGFVCMMAVLAVSGGWLTDFFQLHSAFALVMTATGSWLLGFLGSNFLIFRQK</sequence>
<name>A0A220S2D8_9NEIS</name>
<accession>A0A220S2D8</accession>
<comment type="similarity">
    <text evidence="2">Belongs to the GtrA family.</text>
</comment>
<dbReference type="InterPro" id="IPR007267">
    <property type="entry name" value="GtrA_DPMS_TM"/>
</dbReference>
<dbReference type="PANTHER" id="PTHR38459:SF1">
    <property type="entry name" value="PROPHAGE BACTOPRENOL-LINKED GLUCOSE TRANSLOCASE HOMOLOG"/>
    <property type="match status" value="1"/>
</dbReference>
<evidence type="ECO:0000256" key="4">
    <source>
        <dbReference type="ARBA" id="ARBA00022989"/>
    </source>
</evidence>
<keyword evidence="4" id="KW-1133">Transmembrane helix</keyword>
<evidence type="ECO:0000256" key="1">
    <source>
        <dbReference type="ARBA" id="ARBA00004141"/>
    </source>
</evidence>
<dbReference type="GO" id="GO:0000271">
    <property type="term" value="P:polysaccharide biosynthetic process"/>
    <property type="evidence" value="ECO:0007669"/>
    <property type="project" value="InterPro"/>
</dbReference>
<protein>
    <submittedName>
        <fullName evidence="6">Uncharacterized protein</fullName>
    </submittedName>
</protein>
<reference evidence="6 7" key="1">
    <citation type="submission" date="2017-06" db="EMBL/GenBank/DDBJ databases">
        <title>Neisseria chenwenguii sp. nov., isolated from the intestinal contents of Tibetan Plateau Pika in Yushu, Qinghai Province, China.</title>
        <authorList>
            <person name="Zhang G."/>
        </authorList>
    </citation>
    <scope>NUCLEOTIDE SEQUENCE [LARGE SCALE GENOMIC DNA]</scope>
    <source>
        <strain evidence="6 7">10023</strain>
    </source>
</reference>
<evidence type="ECO:0000313" key="6">
    <source>
        <dbReference type="EMBL" id="ASK27607.1"/>
    </source>
</evidence>
<dbReference type="AlphaFoldDB" id="A0A220S2D8"/>
<dbReference type="InterPro" id="IPR051401">
    <property type="entry name" value="GtrA_CellWall_Glycosyl"/>
</dbReference>
<proteinExistence type="inferred from homology"/>
<evidence type="ECO:0000256" key="5">
    <source>
        <dbReference type="ARBA" id="ARBA00023136"/>
    </source>
</evidence>
<comment type="subcellular location">
    <subcellularLocation>
        <location evidence="1">Membrane</location>
        <topology evidence="1">Multi-pass membrane protein</topology>
    </subcellularLocation>
</comment>
<dbReference type="Proteomes" id="UP000198238">
    <property type="component" value="Chromosome"/>
</dbReference>
<gene>
    <name evidence="6" type="ORF">BG910_07510</name>
</gene>
<dbReference type="PANTHER" id="PTHR38459">
    <property type="entry name" value="PROPHAGE BACTOPRENOL-LINKED GLUCOSE TRANSLOCASE HOMOLOG"/>
    <property type="match status" value="1"/>
</dbReference>
<evidence type="ECO:0000256" key="3">
    <source>
        <dbReference type="ARBA" id="ARBA00022692"/>
    </source>
</evidence>
<organism evidence="6 7">
    <name type="scientific">Neisseria chenwenguii</name>
    <dbReference type="NCBI Taxonomy" id="1853278"/>
    <lineage>
        <taxon>Bacteria</taxon>
        <taxon>Pseudomonadati</taxon>
        <taxon>Pseudomonadota</taxon>
        <taxon>Betaproteobacteria</taxon>
        <taxon>Neisseriales</taxon>
        <taxon>Neisseriaceae</taxon>
        <taxon>Neisseria</taxon>
    </lineage>
</organism>
<keyword evidence="3" id="KW-0812">Transmembrane</keyword>
<keyword evidence="5" id="KW-0472">Membrane</keyword>
<dbReference type="EMBL" id="CP022278">
    <property type="protein sequence ID" value="ASK27607.1"/>
    <property type="molecule type" value="Genomic_DNA"/>
</dbReference>
<dbReference type="Pfam" id="PF04138">
    <property type="entry name" value="GtrA_DPMS_TM"/>
    <property type="match status" value="1"/>
</dbReference>
<dbReference type="KEGG" id="nei:BG910_07510"/>
<keyword evidence="7" id="KW-1185">Reference proteome</keyword>
<evidence type="ECO:0000313" key="7">
    <source>
        <dbReference type="Proteomes" id="UP000198238"/>
    </source>
</evidence>
<evidence type="ECO:0000256" key="2">
    <source>
        <dbReference type="ARBA" id="ARBA00009399"/>
    </source>
</evidence>
<dbReference type="GO" id="GO:0005886">
    <property type="term" value="C:plasma membrane"/>
    <property type="evidence" value="ECO:0007669"/>
    <property type="project" value="TreeGrafter"/>
</dbReference>